<feature type="chain" id="PRO_5008603064" evidence="1">
    <location>
        <begin position="19"/>
        <end position="283"/>
    </location>
</feature>
<reference evidence="2 3" key="1">
    <citation type="submission" date="2016-06" db="EMBL/GenBank/DDBJ databases">
        <title>Living apart together: crosstalk between the core and supernumerary genomes in a fungal plant pathogen.</title>
        <authorList>
            <person name="Vanheule A."/>
            <person name="Audenaert K."/>
            <person name="Warris S."/>
            <person name="Van De Geest H."/>
            <person name="Schijlen E."/>
            <person name="Hofte M."/>
            <person name="De Saeger S."/>
            <person name="Haesaert G."/>
            <person name="Waalwijk C."/>
            <person name="Van Der Lee T."/>
        </authorList>
    </citation>
    <scope>NUCLEOTIDE SEQUENCE [LARGE SCALE GENOMIC DNA]</scope>
    <source>
        <strain evidence="2 3">2516</strain>
    </source>
</reference>
<evidence type="ECO:0000256" key="1">
    <source>
        <dbReference type="SAM" id="SignalP"/>
    </source>
</evidence>
<sequence length="283" mass="30974">MRLRLLFTLSFGCAGTLASPCKPGHIEPTVTTFTSNAVSSLLVDATNSIAPTSDILTMSTPFTTESSIVSSESTTSITDSSTTHVTTIETDHATSLFTSSATIDTTSSSPTTTSSAEPFKFKLMGESENLSRSEMRAGLETPFAWAIGMFMHEKPTILTMETDTGHLLFEGQKLCVVFNLSPSEWWVAVRNCPEPMLSQHEYVVCDPVHADGDELRCRVPHLLCTRGDGPGFSCKRTGVQWTHFYPRIVSQSYYIVGLFNPASLTSPSDVRHRNILDFVVKEA</sequence>
<dbReference type="AlphaFoldDB" id="A0A1B8AQ69"/>
<dbReference type="Proteomes" id="UP000091967">
    <property type="component" value="Unassembled WGS sequence"/>
</dbReference>
<evidence type="ECO:0000313" key="3">
    <source>
        <dbReference type="Proteomes" id="UP000091967"/>
    </source>
</evidence>
<organism evidence="2 3">
    <name type="scientific">Fusarium poae</name>
    <dbReference type="NCBI Taxonomy" id="36050"/>
    <lineage>
        <taxon>Eukaryota</taxon>
        <taxon>Fungi</taxon>
        <taxon>Dikarya</taxon>
        <taxon>Ascomycota</taxon>
        <taxon>Pezizomycotina</taxon>
        <taxon>Sordariomycetes</taxon>
        <taxon>Hypocreomycetidae</taxon>
        <taxon>Hypocreales</taxon>
        <taxon>Nectriaceae</taxon>
        <taxon>Fusarium</taxon>
    </lineage>
</organism>
<accession>A0A1B8AQ69</accession>
<keyword evidence="3" id="KW-1185">Reference proteome</keyword>
<comment type="caution">
    <text evidence="2">The sequence shown here is derived from an EMBL/GenBank/DDBJ whole genome shotgun (WGS) entry which is preliminary data.</text>
</comment>
<keyword evidence="1" id="KW-0732">Signal</keyword>
<evidence type="ECO:0000313" key="2">
    <source>
        <dbReference type="EMBL" id="OBS22675.1"/>
    </source>
</evidence>
<name>A0A1B8AQ69_FUSPO</name>
<proteinExistence type="predicted"/>
<dbReference type="OMA" id="SSITYEH"/>
<dbReference type="EMBL" id="LYXU01000003">
    <property type="protein sequence ID" value="OBS22675.1"/>
    <property type="molecule type" value="Genomic_DNA"/>
</dbReference>
<feature type="signal peptide" evidence="1">
    <location>
        <begin position="1"/>
        <end position="18"/>
    </location>
</feature>
<gene>
    <name evidence="2" type="ORF">FPOA_09007</name>
</gene>
<protein>
    <submittedName>
        <fullName evidence="2">Uncharacterized protein</fullName>
    </submittedName>
</protein>